<sequence length="607" mass="68075">MAKAKKKLPHVNEDQEKEPEPEQEQEQEEDQSFEELGLDPRLIRALTKKSIDNPTPIQRVAIPLILEGKDVVARAKTGSGKTFAYVLPLLHKLFSDSGLKNKLAPAAFVLVPTRELCQQVYSEILSLIELCRVQLKIIQLTSTMSGADLKTAMAGPPDILVSTPACLQSCFSKGVLLPASVQDSLSFLVLDEADLLLSYGYEDDLKSLTAHIPRRCQCLLMSATSSADVEKLKKLILHNPFILTLPEVGDTKDEIIPKNVQQFWISCSARDKIIYILALMKLELVQKKVLIFTNTIDASFRLKLFFEKFGIKSAVLNAELPQNSRLHILEQFNAGLFDYLIATDDSQLKEKEKGEGESRVERKRSRKHAKKKMDSEFGVVRGIDFKNVHTVINFDMPQNAEGYVHRIGRTGRAYSTGASVSLVSPEEMEIFEEVKSILGENENKDSNFIAPFPLLTKNAVESLRYRAEDVARSVTKISVREARAQDLRNEILNSEKLKAHFEVNPKDLDLLKHDKVLSKKPTSSHLRDVPEYLLDPTTQEASKIVKLARAAMGNNNSARRKFKGKSRKDKDPLKSFSGASKGGFKGAMKRKGKDRDDSSRNKKKQSI</sequence>
<organism evidence="1 2">
    <name type="scientific">Vaccinium darrowii</name>
    <dbReference type="NCBI Taxonomy" id="229202"/>
    <lineage>
        <taxon>Eukaryota</taxon>
        <taxon>Viridiplantae</taxon>
        <taxon>Streptophyta</taxon>
        <taxon>Embryophyta</taxon>
        <taxon>Tracheophyta</taxon>
        <taxon>Spermatophyta</taxon>
        <taxon>Magnoliopsida</taxon>
        <taxon>eudicotyledons</taxon>
        <taxon>Gunneridae</taxon>
        <taxon>Pentapetalae</taxon>
        <taxon>asterids</taxon>
        <taxon>Ericales</taxon>
        <taxon>Ericaceae</taxon>
        <taxon>Vaccinioideae</taxon>
        <taxon>Vaccinieae</taxon>
        <taxon>Vaccinium</taxon>
    </lineage>
</organism>
<accession>A0ACB7Y1J9</accession>
<proteinExistence type="predicted"/>
<dbReference type="Proteomes" id="UP000828048">
    <property type="component" value="Chromosome 5"/>
</dbReference>
<keyword evidence="2" id="KW-1185">Reference proteome</keyword>
<evidence type="ECO:0000313" key="2">
    <source>
        <dbReference type="Proteomes" id="UP000828048"/>
    </source>
</evidence>
<gene>
    <name evidence="1" type="ORF">Vadar_021291</name>
</gene>
<comment type="caution">
    <text evidence="1">The sequence shown here is derived from an EMBL/GenBank/DDBJ whole genome shotgun (WGS) entry which is preliminary data.</text>
</comment>
<dbReference type="EMBL" id="CM037155">
    <property type="protein sequence ID" value="KAH7847049.1"/>
    <property type="molecule type" value="Genomic_DNA"/>
</dbReference>
<protein>
    <submittedName>
        <fullName evidence="1">Uncharacterized protein</fullName>
    </submittedName>
</protein>
<name>A0ACB7Y1J9_9ERIC</name>
<evidence type="ECO:0000313" key="1">
    <source>
        <dbReference type="EMBL" id="KAH7847049.1"/>
    </source>
</evidence>
<reference evidence="1 2" key="1">
    <citation type="journal article" date="2021" name="Hortic Res">
        <title>High-quality reference genome and annotation aids understanding of berry development for evergreen blueberry (Vaccinium darrowii).</title>
        <authorList>
            <person name="Yu J."/>
            <person name="Hulse-Kemp A.M."/>
            <person name="Babiker E."/>
            <person name="Staton M."/>
        </authorList>
    </citation>
    <scope>NUCLEOTIDE SEQUENCE [LARGE SCALE GENOMIC DNA]</scope>
    <source>
        <strain evidence="2">cv. NJ 8807/NJ 8810</strain>
        <tissue evidence="1">Young leaf</tissue>
    </source>
</reference>